<dbReference type="Proteomes" id="UP000834106">
    <property type="component" value="Chromosome 22"/>
</dbReference>
<evidence type="ECO:0000313" key="3">
    <source>
        <dbReference type="EMBL" id="CAI9786695.1"/>
    </source>
</evidence>
<dbReference type="EMBL" id="OU503057">
    <property type="protein sequence ID" value="CAI9786695.1"/>
    <property type="molecule type" value="Genomic_DNA"/>
</dbReference>
<dbReference type="AlphaFoldDB" id="A0AAD2AEL3"/>
<evidence type="ECO:0000313" key="4">
    <source>
        <dbReference type="Proteomes" id="UP000834106"/>
    </source>
</evidence>
<keyword evidence="1" id="KW-0175">Coiled coil</keyword>
<feature type="coiled-coil region" evidence="1">
    <location>
        <begin position="9"/>
        <end position="47"/>
    </location>
</feature>
<proteinExistence type="predicted"/>
<keyword evidence="4" id="KW-1185">Reference proteome</keyword>
<feature type="region of interest" description="Disordered" evidence="2">
    <location>
        <begin position="143"/>
        <end position="179"/>
    </location>
</feature>
<name>A0AAD2AEL3_9LAMI</name>
<sequence>MRKNIIYLCACLLAQLRGLKKRKEAVDEEARLALEDYKSSLKQLEGKGGQPSRDMGALSGRRVFGVRKQQVQETSKKVKTDNYYGESDSKVEFGDKEDEDSEHGKNHLSVREVNIDPDLLREESEISHDPVFKVVKRAGVSIKPNQFQDVNPHEKVENHKRKGQRPSKGKDKSRSMKKK</sequence>
<feature type="compositionally biased region" description="Basic residues" evidence="2">
    <location>
        <begin position="158"/>
        <end position="167"/>
    </location>
</feature>
<accession>A0AAD2AEL3</accession>
<feature type="region of interest" description="Disordered" evidence="2">
    <location>
        <begin position="69"/>
        <end position="107"/>
    </location>
</feature>
<protein>
    <submittedName>
        <fullName evidence="3">Uncharacterized protein</fullName>
    </submittedName>
</protein>
<reference evidence="3" key="1">
    <citation type="submission" date="2023-05" db="EMBL/GenBank/DDBJ databases">
        <authorList>
            <person name="Huff M."/>
        </authorList>
    </citation>
    <scope>NUCLEOTIDE SEQUENCE</scope>
</reference>
<evidence type="ECO:0000256" key="2">
    <source>
        <dbReference type="SAM" id="MobiDB-lite"/>
    </source>
</evidence>
<organism evidence="3 4">
    <name type="scientific">Fraxinus pennsylvanica</name>
    <dbReference type="NCBI Taxonomy" id="56036"/>
    <lineage>
        <taxon>Eukaryota</taxon>
        <taxon>Viridiplantae</taxon>
        <taxon>Streptophyta</taxon>
        <taxon>Embryophyta</taxon>
        <taxon>Tracheophyta</taxon>
        <taxon>Spermatophyta</taxon>
        <taxon>Magnoliopsida</taxon>
        <taxon>eudicotyledons</taxon>
        <taxon>Gunneridae</taxon>
        <taxon>Pentapetalae</taxon>
        <taxon>asterids</taxon>
        <taxon>lamiids</taxon>
        <taxon>Lamiales</taxon>
        <taxon>Oleaceae</taxon>
        <taxon>Oleeae</taxon>
        <taxon>Fraxinus</taxon>
    </lineage>
</organism>
<gene>
    <name evidence="3" type="ORF">FPE_LOCUS34125</name>
</gene>
<feature type="compositionally biased region" description="Basic and acidic residues" evidence="2">
    <location>
        <begin position="168"/>
        <end position="179"/>
    </location>
</feature>
<evidence type="ECO:0000256" key="1">
    <source>
        <dbReference type="SAM" id="Coils"/>
    </source>
</evidence>